<evidence type="ECO:0000313" key="5">
    <source>
        <dbReference type="EMBL" id="PMP69710.1"/>
    </source>
</evidence>
<evidence type="ECO:0000256" key="3">
    <source>
        <dbReference type="SAM" id="Coils"/>
    </source>
</evidence>
<protein>
    <submittedName>
        <fullName evidence="5">Efflux transporter periplasmic adaptor subunit</fullName>
    </submittedName>
</protein>
<dbReference type="InterPro" id="IPR050465">
    <property type="entry name" value="UPF0194_transport"/>
</dbReference>
<dbReference type="Gene3D" id="2.40.420.20">
    <property type="match status" value="1"/>
</dbReference>
<dbReference type="Pfam" id="PF25917">
    <property type="entry name" value="BSH_RND"/>
    <property type="match status" value="1"/>
</dbReference>
<name>A0A2J6WH85_9BACT</name>
<keyword evidence="2 3" id="KW-0175">Coiled coil</keyword>
<comment type="subcellular location">
    <subcellularLocation>
        <location evidence="1">Cell envelope</location>
    </subcellularLocation>
</comment>
<dbReference type="Gene3D" id="2.40.30.170">
    <property type="match status" value="1"/>
</dbReference>
<proteinExistence type="predicted"/>
<dbReference type="AlphaFoldDB" id="A0A2J6WH85"/>
<feature type="domain" description="Multidrug resistance protein MdtA-like barrel-sandwich hybrid" evidence="4">
    <location>
        <begin position="60"/>
        <end position="250"/>
    </location>
</feature>
<evidence type="ECO:0000313" key="6">
    <source>
        <dbReference type="Proteomes" id="UP000242881"/>
    </source>
</evidence>
<dbReference type="Gene3D" id="2.40.50.100">
    <property type="match status" value="2"/>
</dbReference>
<evidence type="ECO:0000256" key="1">
    <source>
        <dbReference type="ARBA" id="ARBA00004196"/>
    </source>
</evidence>
<gene>
    <name evidence="5" type="ORF">C0187_06435</name>
</gene>
<dbReference type="RefSeq" id="WP_424604566.1">
    <property type="nucleotide sequence ID" value="NZ_JBNAVA010000001.1"/>
</dbReference>
<sequence>MKKIIIFVIVLLLIGVGIGIYIYKGKKKDVEIIDTDIVKMGNVSGFLQETGIIKAQVGAQISIGARATGTIRMLKVKVGDPVKKGQLVADIDDREIVAQMASLQDSIRSIQNEIKQENDLYPVKKSSLQKDIEINRSKYLFAKSSYEREKMLFDKGFSTTEQLDRAKTDMDVAYNNLKSSEIALEKLNKEHNLTLESLNIKLDNAKNSLKETQVRLSYTKIYSPIDGIVTQVNADEGETIVAGLQVANLITVFNPNMLEMWIYIDETDIGKVKIGDSVEYTVDTYGDKRFEGVLSKIYYEPIVKDSIVYYLGIVPISLEDAKLLRPEMTTHVKIKVSEKKNVLTVKNGAIKFESGEQVVYKVVDRAKNKVERVLVKVGIRGENRSEILSGLKEGDEVAVKLILPPDFSGKKQVSQKRLSKS</sequence>
<accession>A0A2J6WH85</accession>
<comment type="caution">
    <text evidence="5">The sequence shown here is derived from an EMBL/GenBank/DDBJ whole genome shotgun (WGS) entry which is preliminary data.</text>
</comment>
<organism evidence="5 6">
    <name type="scientific">Calditerrivibrio nitroreducens</name>
    <dbReference type="NCBI Taxonomy" id="477976"/>
    <lineage>
        <taxon>Bacteria</taxon>
        <taxon>Pseudomonadati</taxon>
        <taxon>Deferribacterota</taxon>
        <taxon>Deferribacteres</taxon>
        <taxon>Deferribacterales</taxon>
        <taxon>Calditerrivibrionaceae</taxon>
    </lineage>
</organism>
<dbReference type="PANTHER" id="PTHR32347:SF14">
    <property type="entry name" value="EFFLUX SYSTEM COMPONENT YKNX-RELATED"/>
    <property type="match status" value="1"/>
</dbReference>
<evidence type="ECO:0000259" key="4">
    <source>
        <dbReference type="Pfam" id="PF25917"/>
    </source>
</evidence>
<feature type="coiled-coil region" evidence="3">
    <location>
        <begin position="170"/>
        <end position="215"/>
    </location>
</feature>
<dbReference type="InterPro" id="IPR058625">
    <property type="entry name" value="MdtA-like_BSH"/>
</dbReference>
<reference evidence="5 6" key="1">
    <citation type="submission" date="2018-01" db="EMBL/GenBank/DDBJ databases">
        <title>Metagenomic assembled genomes from two thermal pools in the Uzon Caldera, Kamchatka, Russia.</title>
        <authorList>
            <person name="Wilkins L."/>
            <person name="Ettinger C."/>
        </authorList>
    </citation>
    <scope>NUCLEOTIDE SEQUENCE [LARGE SCALE GENOMIC DNA]</scope>
    <source>
        <strain evidence="5">ZAV-05</strain>
    </source>
</reference>
<dbReference type="EMBL" id="PNIN01000064">
    <property type="protein sequence ID" value="PMP69710.1"/>
    <property type="molecule type" value="Genomic_DNA"/>
</dbReference>
<dbReference type="Proteomes" id="UP000242881">
    <property type="component" value="Unassembled WGS sequence"/>
</dbReference>
<dbReference type="GO" id="GO:0030313">
    <property type="term" value="C:cell envelope"/>
    <property type="evidence" value="ECO:0007669"/>
    <property type="project" value="UniProtKB-SubCell"/>
</dbReference>
<dbReference type="SUPFAM" id="SSF111369">
    <property type="entry name" value="HlyD-like secretion proteins"/>
    <property type="match status" value="1"/>
</dbReference>
<evidence type="ECO:0000256" key="2">
    <source>
        <dbReference type="ARBA" id="ARBA00023054"/>
    </source>
</evidence>
<dbReference type="PANTHER" id="PTHR32347">
    <property type="entry name" value="EFFLUX SYSTEM COMPONENT YKNX-RELATED"/>
    <property type="match status" value="1"/>
</dbReference>